<dbReference type="Gene3D" id="3.40.640.10">
    <property type="entry name" value="Type I PLP-dependent aspartate aminotransferase-like (Major domain)"/>
    <property type="match status" value="2"/>
</dbReference>
<evidence type="ECO:0000256" key="12">
    <source>
        <dbReference type="ARBA" id="ARBA00023266"/>
    </source>
</evidence>
<feature type="binding site" evidence="19">
    <location>
        <position position="266"/>
    </location>
    <ligand>
        <name>tRNA</name>
        <dbReference type="ChEBI" id="CHEBI:17843"/>
    </ligand>
</feature>
<comment type="cofactor">
    <cofactor evidence="1 18 20">
        <name>pyridoxal 5'-phosphate</name>
        <dbReference type="ChEBI" id="CHEBI:597326"/>
    </cofactor>
</comment>
<feature type="binding site" evidence="19">
    <location>
        <position position="308"/>
    </location>
    <ligand>
        <name>substrate</name>
    </ligand>
</feature>
<evidence type="ECO:0000256" key="15">
    <source>
        <dbReference type="ARBA" id="ARBA00032048"/>
    </source>
</evidence>
<evidence type="ECO:0000256" key="20">
    <source>
        <dbReference type="PIRSR" id="PIRSR017689-50"/>
    </source>
</evidence>
<comment type="pathway">
    <text evidence="3 18">Aminoacyl-tRNA biosynthesis; selenocysteinyl-tRNA(Sec) biosynthesis; selenocysteinyl-tRNA(Sec) from L-seryl-tRNA(Sec) (archaeal/eukaryal route): step 2/2.</text>
</comment>
<keyword evidence="9 18" id="KW-0694">RNA-binding</keyword>
<evidence type="ECO:0000256" key="5">
    <source>
        <dbReference type="ARBA" id="ARBA00012464"/>
    </source>
</evidence>
<dbReference type="Proteomes" id="UP000694388">
    <property type="component" value="Unplaced"/>
</dbReference>
<dbReference type="Ensembl" id="ENSEBUT00000007619.1">
    <property type="protein sequence ID" value="ENSEBUP00000007147.1"/>
    <property type="gene ID" value="ENSEBUG00000004685.1"/>
</dbReference>
<sequence>MAKTCGAHKRTWGILFVRTSHSRKVYFLLLNVMDFSVHDIHADPVSRTMDDRALKSCGRLVPANYVQQGAEAFRSHQRLIEQLLEKRKVPEESWPEQTIEIFLQQLSTMDSNNFQSSCGVGEREGRVLCQLIARRHFRMSHGIGRSGDISAVQPKAAGSSLIGQLSNALALDVLRMSGYQVVIVEDRLDGDELRTDVEAVEQKIQEHGVENVLCVHSTTSCFAPRAADSLEELATVCKRYDIPHIINNAYGLHLSKCMHLLEQAARVGRVDAFVQSLDKNFMVPVGGAIIAGFDSGFVSEIAKTYPGRGSATPSLDLLLSLLSLGVSGWRRALQERKELFNYLKAQLVEMATKHGERVLHTPHNPVSLALSLSNLECKLGMSGVTRLGSMLFTRHVSGARVISRGIESVVGGYKFEGFGAHSSHYPCAYLNAAASIGITQKDVDRFIICLDHCLSSLMGRRHIEKDLGNEADSTFTEIQHEVLPEISCENSLK</sequence>
<evidence type="ECO:0000256" key="1">
    <source>
        <dbReference type="ARBA" id="ARBA00001933"/>
    </source>
</evidence>
<feature type="modified residue" description="N6-(pyridoxal phosphate)lysine" evidence="20">
    <location>
        <position position="279"/>
    </location>
</feature>
<reference evidence="21" key="1">
    <citation type="submission" date="2025-08" db="UniProtKB">
        <authorList>
            <consortium name="Ensembl"/>
        </authorList>
    </citation>
    <scope>IDENTIFICATION</scope>
</reference>
<evidence type="ECO:0000256" key="19">
    <source>
        <dbReference type="PIRSR" id="PIRSR017689-1"/>
    </source>
</evidence>
<evidence type="ECO:0000256" key="14">
    <source>
        <dbReference type="ARBA" id="ARBA00030669"/>
    </source>
</evidence>
<keyword evidence="7 18" id="KW-0820">tRNA-binding</keyword>
<evidence type="ECO:0000256" key="3">
    <source>
        <dbReference type="ARBA" id="ARBA00004822"/>
    </source>
</evidence>
<keyword evidence="11 18" id="KW-0648">Protein biosynthesis</keyword>
<dbReference type="GO" id="GO:0005737">
    <property type="term" value="C:cytoplasm"/>
    <property type="evidence" value="ECO:0007669"/>
    <property type="project" value="UniProtKB-SubCell"/>
</dbReference>
<feature type="binding site" evidence="19">
    <location>
        <position position="394"/>
    </location>
    <ligand>
        <name>tRNA</name>
        <dbReference type="ChEBI" id="CHEBI:17843"/>
    </ligand>
</feature>
<dbReference type="GeneTree" id="ENSGT00390000007332"/>
<keyword evidence="10 18" id="KW-0663">Pyridoxal phosphate</keyword>
<dbReference type="GO" id="GO:0000049">
    <property type="term" value="F:tRNA binding"/>
    <property type="evidence" value="ECO:0007669"/>
    <property type="project" value="UniProtKB-UniRule"/>
</dbReference>
<evidence type="ECO:0000313" key="22">
    <source>
        <dbReference type="Proteomes" id="UP000694388"/>
    </source>
</evidence>
<evidence type="ECO:0000256" key="6">
    <source>
        <dbReference type="ARBA" id="ARBA00021963"/>
    </source>
</evidence>
<comment type="subcellular location">
    <subcellularLocation>
        <location evidence="18">Cytoplasm</location>
    </subcellularLocation>
</comment>
<accession>A0A8C4NM93</accession>
<dbReference type="NCBIfam" id="TIGR03531">
    <property type="entry name" value="selenium_SpcS"/>
    <property type="match status" value="1"/>
</dbReference>
<dbReference type="InterPro" id="IPR015424">
    <property type="entry name" value="PyrdxlP-dep_Trfase"/>
</dbReference>
<dbReference type="Pfam" id="PF05889">
    <property type="entry name" value="SepSecS"/>
    <property type="match status" value="1"/>
</dbReference>
<evidence type="ECO:0000256" key="10">
    <source>
        <dbReference type="ARBA" id="ARBA00022898"/>
    </source>
</evidence>
<dbReference type="SUPFAM" id="SSF53383">
    <property type="entry name" value="PLP-dependent transferases"/>
    <property type="match status" value="1"/>
</dbReference>
<evidence type="ECO:0000256" key="7">
    <source>
        <dbReference type="ARBA" id="ARBA00022555"/>
    </source>
</evidence>
<dbReference type="PIRSF" id="PIRSF017689">
    <property type="entry name" value="SepSecS"/>
    <property type="match status" value="1"/>
</dbReference>
<keyword evidence="18" id="KW-0963">Cytoplasm</keyword>
<reference evidence="21" key="2">
    <citation type="submission" date="2025-09" db="UniProtKB">
        <authorList>
            <consortium name="Ensembl"/>
        </authorList>
    </citation>
    <scope>IDENTIFICATION</scope>
</reference>
<evidence type="ECO:0000256" key="4">
    <source>
        <dbReference type="ARBA" id="ARBA00007037"/>
    </source>
</evidence>
<dbReference type="OMA" id="MSHANDY"/>
<dbReference type="UniPathway" id="UPA00906">
    <property type="reaction ID" value="UER00898"/>
</dbReference>
<evidence type="ECO:0000256" key="11">
    <source>
        <dbReference type="ARBA" id="ARBA00022917"/>
    </source>
</evidence>
<feature type="site" description="May act as a substrate filter by repelling compounds with a negatively charged alpha-carboxylate" evidence="20">
    <location>
        <position position="122"/>
    </location>
</feature>
<comment type="catalytic activity">
    <reaction evidence="17 18">
        <text>O-phospho-L-seryl-tRNA(Sec) + selenophosphate + H2O = L-selenocysteinyl-tRNA(Sec) + 2 phosphate</text>
        <dbReference type="Rhea" id="RHEA:25041"/>
        <dbReference type="Rhea" id="RHEA-COMP:9743"/>
        <dbReference type="Rhea" id="RHEA-COMP:9947"/>
        <dbReference type="ChEBI" id="CHEBI:15377"/>
        <dbReference type="ChEBI" id="CHEBI:16144"/>
        <dbReference type="ChEBI" id="CHEBI:43474"/>
        <dbReference type="ChEBI" id="CHEBI:78551"/>
        <dbReference type="ChEBI" id="CHEBI:78573"/>
        <dbReference type="EC" id="2.9.1.2"/>
    </reaction>
</comment>
<name>A0A8C4NM93_EPTBU</name>
<dbReference type="GO" id="GO:0098621">
    <property type="term" value="F:O-phosphoseryl-tRNA(Sec) selenium transferase activity"/>
    <property type="evidence" value="ECO:0007669"/>
    <property type="project" value="UniProtKB-EC"/>
</dbReference>
<comment type="similarity">
    <text evidence="4 18">Belongs to the SepSecS family.</text>
</comment>
<proteinExistence type="inferred from homology"/>
<comment type="subunit">
    <text evidence="13">Homotetramer formed by a catalytic dimer and a non-catalytic dimer serving as a binding platform that orients tRNASec for catalysis. Each tetramer binds the CCA ends of two tRNAs which point to the active sites of the catalytic dimer.</text>
</comment>
<evidence type="ECO:0000256" key="18">
    <source>
        <dbReference type="PIRNR" id="PIRNR017689"/>
    </source>
</evidence>
<dbReference type="PANTHER" id="PTHR12944:SF2">
    <property type="entry name" value="O-PHOSPHOSERYL-TRNA(SEC) SELENIUM TRANSFERASE"/>
    <property type="match status" value="1"/>
</dbReference>
<keyword evidence="8 18" id="KW-0808">Transferase</keyword>
<comment type="function">
    <text evidence="2 18">Converts O-phosphoseryl-tRNA(Sec) to selenocysteinyl-tRNA(Sec) required for selenoprotein biosynthesis.</text>
</comment>
<organism evidence="21 22">
    <name type="scientific">Eptatretus burgeri</name>
    <name type="common">Inshore hagfish</name>
    <dbReference type="NCBI Taxonomy" id="7764"/>
    <lineage>
        <taxon>Eukaryota</taxon>
        <taxon>Metazoa</taxon>
        <taxon>Chordata</taxon>
        <taxon>Craniata</taxon>
        <taxon>Vertebrata</taxon>
        <taxon>Cyclostomata</taxon>
        <taxon>Myxini</taxon>
        <taxon>Myxiniformes</taxon>
        <taxon>Myxinidae</taxon>
        <taxon>Eptatretinae</taxon>
        <taxon>Eptatretus</taxon>
    </lineage>
</organism>
<protein>
    <recommendedName>
        <fullName evidence="6 18">O-phosphoseryl-tRNA(Sec) selenium transferase</fullName>
        <ecNumber evidence="5 18">2.9.1.2</ecNumber>
    </recommendedName>
    <alternativeName>
        <fullName evidence="14 18">Selenocysteine synthase</fullName>
    </alternativeName>
    <alternativeName>
        <fullName evidence="15 18">Selenocysteinyl-tRNA(Sec) synthase</fullName>
    </alternativeName>
    <alternativeName>
        <fullName evidence="16 18">Sep-tRNA:Sec-tRNA synthase</fullName>
    </alternativeName>
</protein>
<evidence type="ECO:0000256" key="16">
    <source>
        <dbReference type="ARBA" id="ARBA00032693"/>
    </source>
</evidence>
<feature type="binding site" evidence="19">
    <location>
        <position position="146"/>
    </location>
    <ligand>
        <name>substrate</name>
    </ligand>
</feature>
<keyword evidence="12 18" id="KW-0711">Selenium</keyword>
<dbReference type="GO" id="GO:0001717">
    <property type="term" value="P:conversion of seryl-tRNAsec to selenocys-tRNAsec"/>
    <property type="evidence" value="ECO:0007669"/>
    <property type="project" value="UniProtKB-UniRule"/>
</dbReference>
<feature type="binding site" evidence="19">
    <location>
        <position position="145"/>
    </location>
    <ligand>
        <name>substrate</name>
    </ligand>
</feature>
<evidence type="ECO:0000256" key="13">
    <source>
        <dbReference type="ARBA" id="ARBA00026053"/>
    </source>
</evidence>
<dbReference type="GO" id="GO:0001514">
    <property type="term" value="P:selenocysteine incorporation"/>
    <property type="evidence" value="ECO:0007669"/>
    <property type="project" value="TreeGrafter"/>
</dbReference>
<dbReference type="InterPro" id="IPR015421">
    <property type="entry name" value="PyrdxlP-dep_Trfase_major"/>
</dbReference>
<dbReference type="InterPro" id="IPR008829">
    <property type="entry name" value="SepSecS/SepCysS"/>
</dbReference>
<evidence type="ECO:0000313" key="21">
    <source>
        <dbReference type="Ensembl" id="ENSEBUP00000007147.1"/>
    </source>
</evidence>
<keyword evidence="22" id="KW-1185">Reference proteome</keyword>
<evidence type="ECO:0000256" key="8">
    <source>
        <dbReference type="ARBA" id="ARBA00022679"/>
    </source>
</evidence>
<feature type="binding site" evidence="19">
    <location>
        <position position="123"/>
    </location>
    <ligand>
        <name>pyridoxal 5'-phosphate</name>
        <dbReference type="ChEBI" id="CHEBI:597326"/>
    </ligand>
</feature>
<dbReference type="InterPro" id="IPR019872">
    <property type="entry name" value="Sec-tRNA_Se_transferase"/>
</dbReference>
<feature type="binding site" evidence="19">
    <location>
        <position position="153"/>
    </location>
    <ligand>
        <name>substrate</name>
    </ligand>
</feature>
<evidence type="ECO:0000256" key="2">
    <source>
        <dbReference type="ARBA" id="ARBA00002552"/>
    </source>
</evidence>
<dbReference type="EC" id="2.9.1.2" evidence="5 18"/>
<evidence type="ECO:0000256" key="9">
    <source>
        <dbReference type="ARBA" id="ARBA00022884"/>
    </source>
</evidence>
<evidence type="ECO:0000256" key="17">
    <source>
        <dbReference type="ARBA" id="ARBA00048808"/>
    </source>
</evidence>
<dbReference type="AlphaFoldDB" id="A0A8C4NM93"/>
<dbReference type="PANTHER" id="PTHR12944">
    <property type="entry name" value="SOLUBLE LIVER ANTIGEN/LIVER PANCREAS ANTIGEN"/>
    <property type="match status" value="1"/>
</dbReference>